<dbReference type="Proteomes" id="UP000789901">
    <property type="component" value="Unassembled WGS sequence"/>
</dbReference>
<keyword evidence="2" id="KW-1185">Reference proteome</keyword>
<proteinExistence type="predicted"/>
<name>A0ABN7WCY2_GIGMA</name>
<accession>A0ABN7WCY2</accession>
<feature type="non-terminal residue" evidence="1">
    <location>
        <position position="69"/>
    </location>
</feature>
<sequence length="69" mass="8122">MNNFEQIIQVNAINSNETSKETCLEEIISNVEFDDMLMIKLLKQALYSSYNNNNMTTLENWLFLEKIDN</sequence>
<gene>
    <name evidence="1" type="ORF">GMARGA_LOCUS29499</name>
</gene>
<organism evidence="1 2">
    <name type="scientific">Gigaspora margarita</name>
    <dbReference type="NCBI Taxonomy" id="4874"/>
    <lineage>
        <taxon>Eukaryota</taxon>
        <taxon>Fungi</taxon>
        <taxon>Fungi incertae sedis</taxon>
        <taxon>Mucoromycota</taxon>
        <taxon>Glomeromycotina</taxon>
        <taxon>Glomeromycetes</taxon>
        <taxon>Diversisporales</taxon>
        <taxon>Gigasporaceae</taxon>
        <taxon>Gigaspora</taxon>
    </lineage>
</organism>
<evidence type="ECO:0000313" key="1">
    <source>
        <dbReference type="EMBL" id="CAG8827747.1"/>
    </source>
</evidence>
<protein>
    <submittedName>
        <fullName evidence="1">31778_t:CDS:1</fullName>
    </submittedName>
</protein>
<dbReference type="EMBL" id="CAJVQB010039821">
    <property type="protein sequence ID" value="CAG8827747.1"/>
    <property type="molecule type" value="Genomic_DNA"/>
</dbReference>
<evidence type="ECO:0000313" key="2">
    <source>
        <dbReference type="Proteomes" id="UP000789901"/>
    </source>
</evidence>
<reference evidence="1 2" key="1">
    <citation type="submission" date="2021-06" db="EMBL/GenBank/DDBJ databases">
        <authorList>
            <person name="Kallberg Y."/>
            <person name="Tangrot J."/>
            <person name="Rosling A."/>
        </authorList>
    </citation>
    <scope>NUCLEOTIDE SEQUENCE [LARGE SCALE GENOMIC DNA]</scope>
    <source>
        <strain evidence="1 2">120-4 pot B 10/14</strain>
    </source>
</reference>
<comment type="caution">
    <text evidence="1">The sequence shown here is derived from an EMBL/GenBank/DDBJ whole genome shotgun (WGS) entry which is preliminary data.</text>
</comment>